<name>A0A7W5CAF8_9BACL</name>
<reference evidence="1 2" key="1">
    <citation type="submission" date="2020-08" db="EMBL/GenBank/DDBJ databases">
        <title>Genomic Encyclopedia of Type Strains, Phase III (KMG-III): the genomes of soil and plant-associated and newly described type strains.</title>
        <authorList>
            <person name="Whitman W."/>
        </authorList>
    </citation>
    <scope>NUCLEOTIDE SEQUENCE [LARGE SCALE GENOMIC DNA]</scope>
    <source>
        <strain evidence="1 2">CECT 8234</strain>
    </source>
</reference>
<protein>
    <submittedName>
        <fullName evidence="1">Uncharacterized protein</fullName>
    </submittedName>
</protein>
<gene>
    <name evidence="1" type="ORF">FHS16_004219</name>
</gene>
<evidence type="ECO:0000313" key="2">
    <source>
        <dbReference type="Proteomes" id="UP000518605"/>
    </source>
</evidence>
<keyword evidence="2" id="KW-1185">Reference proteome</keyword>
<comment type="caution">
    <text evidence="1">The sequence shown here is derived from an EMBL/GenBank/DDBJ whole genome shotgun (WGS) entry which is preliminary data.</text>
</comment>
<proteinExistence type="predicted"/>
<dbReference type="Proteomes" id="UP000518605">
    <property type="component" value="Unassembled WGS sequence"/>
</dbReference>
<dbReference type="RefSeq" id="WP_183567048.1">
    <property type="nucleotide sequence ID" value="NZ_CBCSLB010000014.1"/>
</dbReference>
<dbReference type="EMBL" id="JACHXW010000014">
    <property type="protein sequence ID" value="MBB3154143.1"/>
    <property type="molecule type" value="Genomic_DNA"/>
</dbReference>
<evidence type="ECO:0000313" key="1">
    <source>
        <dbReference type="EMBL" id="MBB3154143.1"/>
    </source>
</evidence>
<sequence length="98" mass="10887">MKIARRLIVWGIAALIVCLWCLTFTSAEWTIRRTILESLQPINSLKANIVKTEVVDAKYGNLYAVEGYMNRATGDELGVVYVKKRGAIWVVSSKGTGP</sequence>
<accession>A0A7W5CAF8</accession>
<organism evidence="1 2">
    <name type="scientific">Paenibacillus endophyticus</name>
    <dbReference type="NCBI Taxonomy" id="1294268"/>
    <lineage>
        <taxon>Bacteria</taxon>
        <taxon>Bacillati</taxon>
        <taxon>Bacillota</taxon>
        <taxon>Bacilli</taxon>
        <taxon>Bacillales</taxon>
        <taxon>Paenibacillaceae</taxon>
        <taxon>Paenibacillus</taxon>
    </lineage>
</organism>
<dbReference type="AlphaFoldDB" id="A0A7W5CAF8"/>